<protein>
    <recommendedName>
        <fullName evidence="8">Pirin family protein</fullName>
    </recommendedName>
</protein>
<dbReference type="CDD" id="cd02247">
    <property type="entry name" value="cupin_pirin_C"/>
    <property type="match status" value="1"/>
</dbReference>
<dbReference type="InterPro" id="IPR003829">
    <property type="entry name" value="Pirin_N_dom"/>
</dbReference>
<feature type="binding site" evidence="2">
    <location>
        <position position="109"/>
    </location>
    <ligand>
        <name>Fe cation</name>
        <dbReference type="ChEBI" id="CHEBI:24875"/>
    </ligand>
</feature>
<dbReference type="PIRSF" id="PIRSF006232">
    <property type="entry name" value="Pirin"/>
    <property type="match status" value="1"/>
</dbReference>
<dbReference type="InterPro" id="IPR008778">
    <property type="entry name" value="Pirin_C_dom"/>
</dbReference>
<feature type="binding site" evidence="2">
    <location>
        <position position="65"/>
    </location>
    <ligand>
        <name>Fe cation</name>
        <dbReference type="ChEBI" id="CHEBI:24875"/>
    </ligand>
</feature>
<evidence type="ECO:0000313" key="6">
    <source>
        <dbReference type="EMBL" id="AWK84950.1"/>
    </source>
</evidence>
<sequence>MTVRPAAGVEHILLPAVRDIGDGFQVRRSLPSAMRRSVGPFIFLDSFGPVTFTAGEGMDTRPHPHIGLSTLSYLIEGEIVHRDSEGFVQAIEPGAVTLMTAGRGIVHSERTAPATRSTGHRLFGFQSWIALPAQHEETDPGFQHVAAEALPRIEGDGIDLRLIAGSLLGRRAPTRTFSDLFNADVILQDGARLRVDAEHVERAAYIVDGAVEAVSEDGLFRKDQLVVFQPGAEIVLRAVGPARLMLLGGEPLDGRRHIYWNFVSSRRERIEQAARDWREGRFPAVPGETEFIPLPDSLPKPAAPRAV</sequence>
<reference evidence="7" key="1">
    <citation type="submission" date="2018-05" db="EMBL/GenBank/DDBJ databases">
        <title>Azospirillum thermophila sp. nov., a novel isolated from hot spring.</title>
        <authorList>
            <person name="Zhao Z."/>
        </authorList>
    </citation>
    <scope>NUCLEOTIDE SEQUENCE [LARGE SCALE GENOMIC DNA]</scope>
    <source>
        <strain evidence="7">CFH 70021</strain>
    </source>
</reference>
<feature type="binding site" evidence="2">
    <location>
        <position position="107"/>
    </location>
    <ligand>
        <name>Fe cation</name>
        <dbReference type="ChEBI" id="CHEBI:24875"/>
    </ligand>
</feature>
<evidence type="ECO:0000259" key="4">
    <source>
        <dbReference type="Pfam" id="PF02678"/>
    </source>
</evidence>
<keyword evidence="2" id="KW-0479">Metal-binding</keyword>
<dbReference type="Pfam" id="PF02678">
    <property type="entry name" value="Pirin"/>
    <property type="match status" value="1"/>
</dbReference>
<accession>A0A2S2CKQ6</accession>
<evidence type="ECO:0000256" key="3">
    <source>
        <dbReference type="RuleBase" id="RU003457"/>
    </source>
</evidence>
<dbReference type="PANTHER" id="PTHR13903">
    <property type="entry name" value="PIRIN-RELATED"/>
    <property type="match status" value="1"/>
</dbReference>
<name>A0A2S2CKQ6_9PROT</name>
<dbReference type="InterPro" id="IPR012093">
    <property type="entry name" value="Pirin"/>
</dbReference>
<comment type="similarity">
    <text evidence="1 3">Belongs to the pirin family.</text>
</comment>
<dbReference type="InterPro" id="IPR014710">
    <property type="entry name" value="RmlC-like_jellyroll"/>
</dbReference>
<evidence type="ECO:0008006" key="8">
    <source>
        <dbReference type="Google" id="ProtNLM"/>
    </source>
</evidence>
<gene>
    <name evidence="6" type="ORF">DEW08_01020</name>
</gene>
<dbReference type="Proteomes" id="UP000245629">
    <property type="component" value="Chromosome 1"/>
</dbReference>
<dbReference type="SUPFAM" id="SSF51182">
    <property type="entry name" value="RmlC-like cupins"/>
    <property type="match status" value="1"/>
</dbReference>
<feature type="domain" description="Pirin C-terminal" evidence="5">
    <location>
        <begin position="183"/>
        <end position="282"/>
    </location>
</feature>
<dbReference type="Pfam" id="PF05726">
    <property type="entry name" value="Pirin_C"/>
    <property type="match status" value="1"/>
</dbReference>
<dbReference type="RefSeq" id="WP_109323736.1">
    <property type="nucleotide sequence ID" value="NZ_CP029352.1"/>
</dbReference>
<proteinExistence type="inferred from homology"/>
<dbReference type="AlphaFoldDB" id="A0A2S2CKQ6"/>
<dbReference type="InterPro" id="IPR011051">
    <property type="entry name" value="RmlC_Cupin_sf"/>
</dbReference>
<keyword evidence="2" id="KW-0408">Iron</keyword>
<dbReference type="KEGG" id="azz:DEW08_01020"/>
<evidence type="ECO:0000313" key="7">
    <source>
        <dbReference type="Proteomes" id="UP000245629"/>
    </source>
</evidence>
<evidence type="ECO:0000259" key="5">
    <source>
        <dbReference type="Pfam" id="PF05726"/>
    </source>
</evidence>
<dbReference type="OrthoDB" id="9780903at2"/>
<keyword evidence="7" id="KW-1185">Reference proteome</keyword>
<dbReference type="Gene3D" id="2.60.120.10">
    <property type="entry name" value="Jelly Rolls"/>
    <property type="match status" value="2"/>
</dbReference>
<dbReference type="CDD" id="cd02909">
    <property type="entry name" value="cupin_pirin_N"/>
    <property type="match status" value="1"/>
</dbReference>
<evidence type="ECO:0000256" key="1">
    <source>
        <dbReference type="ARBA" id="ARBA00008416"/>
    </source>
</evidence>
<feature type="binding site" evidence="2">
    <location>
        <position position="63"/>
    </location>
    <ligand>
        <name>Fe cation</name>
        <dbReference type="ChEBI" id="CHEBI:24875"/>
    </ligand>
</feature>
<organism evidence="6 7">
    <name type="scientific">Azospirillum thermophilum</name>
    <dbReference type="NCBI Taxonomy" id="2202148"/>
    <lineage>
        <taxon>Bacteria</taxon>
        <taxon>Pseudomonadati</taxon>
        <taxon>Pseudomonadota</taxon>
        <taxon>Alphaproteobacteria</taxon>
        <taxon>Rhodospirillales</taxon>
        <taxon>Azospirillaceae</taxon>
        <taxon>Azospirillum</taxon>
    </lineage>
</organism>
<dbReference type="GO" id="GO:0046872">
    <property type="term" value="F:metal ion binding"/>
    <property type="evidence" value="ECO:0007669"/>
    <property type="project" value="UniProtKB-KW"/>
</dbReference>
<dbReference type="PANTHER" id="PTHR13903:SF8">
    <property type="entry name" value="PIRIN"/>
    <property type="match status" value="1"/>
</dbReference>
<evidence type="ECO:0000256" key="2">
    <source>
        <dbReference type="PIRSR" id="PIRSR006232-1"/>
    </source>
</evidence>
<dbReference type="EMBL" id="CP029352">
    <property type="protein sequence ID" value="AWK84950.1"/>
    <property type="molecule type" value="Genomic_DNA"/>
</dbReference>
<feature type="domain" description="Pirin N-terminal" evidence="4">
    <location>
        <begin position="24"/>
        <end position="129"/>
    </location>
</feature>
<comment type="cofactor">
    <cofactor evidence="2">
        <name>Fe cation</name>
        <dbReference type="ChEBI" id="CHEBI:24875"/>
    </cofactor>
    <text evidence="2">Binds 1 Fe cation per subunit.</text>
</comment>